<gene>
    <name evidence="1" type="ORF">ACFONA_07000</name>
</gene>
<evidence type="ECO:0000313" key="2">
    <source>
        <dbReference type="Proteomes" id="UP001595713"/>
    </source>
</evidence>
<name>A0ABV7STV9_9SPHN</name>
<protein>
    <submittedName>
        <fullName evidence="1">Iron-containing redox enzyme family protein</fullName>
    </submittedName>
</protein>
<reference evidence="2" key="1">
    <citation type="journal article" date="2019" name="Int. J. Syst. Evol. Microbiol.">
        <title>The Global Catalogue of Microorganisms (GCM) 10K type strain sequencing project: providing services to taxonomists for standard genome sequencing and annotation.</title>
        <authorList>
            <consortium name="The Broad Institute Genomics Platform"/>
            <consortium name="The Broad Institute Genome Sequencing Center for Infectious Disease"/>
            <person name="Wu L."/>
            <person name="Ma J."/>
        </authorList>
    </citation>
    <scope>NUCLEOTIDE SEQUENCE [LARGE SCALE GENOMIC DNA]</scope>
    <source>
        <strain evidence="2">KCTC 42739</strain>
    </source>
</reference>
<organism evidence="1 2">
    <name type="scientific">Sphingomonas hylomeconis</name>
    <dbReference type="NCBI Taxonomy" id="1395958"/>
    <lineage>
        <taxon>Bacteria</taxon>
        <taxon>Pseudomonadati</taxon>
        <taxon>Pseudomonadota</taxon>
        <taxon>Alphaproteobacteria</taxon>
        <taxon>Sphingomonadales</taxon>
        <taxon>Sphingomonadaceae</taxon>
        <taxon>Sphingomonas</taxon>
    </lineage>
</organism>
<proteinExistence type="predicted"/>
<comment type="caution">
    <text evidence="1">The sequence shown here is derived from an EMBL/GenBank/DDBJ whole genome shotgun (WGS) entry which is preliminary data.</text>
</comment>
<dbReference type="EMBL" id="JBHRXP010000002">
    <property type="protein sequence ID" value="MFC3579913.1"/>
    <property type="molecule type" value="Genomic_DNA"/>
</dbReference>
<keyword evidence="2" id="KW-1185">Reference proteome</keyword>
<dbReference type="Proteomes" id="UP001595713">
    <property type="component" value="Unassembled WGS sequence"/>
</dbReference>
<dbReference type="RefSeq" id="WP_261293206.1">
    <property type="nucleotide sequence ID" value="NZ_JANQBK010000003.1"/>
</dbReference>
<dbReference type="Pfam" id="PF14518">
    <property type="entry name" value="Haem_oxygenas_2"/>
    <property type="match status" value="1"/>
</dbReference>
<sequence length="346" mass="37110">MATIVDPPGRTAGVGGGTFDRPVLRENLWQVTDGAPTAFVETVDGCFEVATAQALAFLRIRPHCTPHNDIAEIAVRSGAAVTEVAAMLAALDGIGLIADRTAPGPAPDNVAVLDRLERLIALWAGELARDFIGNALAEEALPRAVLVGWLLETYHYVRDFPEAIAVAAHAAPEGALKSLLARYAAEERGHERFVLAALGNLGLSPAEVTASRPLVATRLIGLLMRELFEAAPAAALLMAAMVEAQDVPEAEIQAFQAEVEARYALPLAALAPYFEHQAIDAQLGHQRLFADHRALIDTGDAAALDWMVDKLHDLKHAFDLQTIEIKRYYGGLGAYVPRQPMRLAAL</sequence>
<dbReference type="InterPro" id="IPR016084">
    <property type="entry name" value="Haem_Oase-like_multi-hlx"/>
</dbReference>
<dbReference type="SUPFAM" id="SSF48613">
    <property type="entry name" value="Heme oxygenase-like"/>
    <property type="match status" value="1"/>
</dbReference>
<dbReference type="Gene3D" id="1.20.910.10">
    <property type="entry name" value="Heme oxygenase-like"/>
    <property type="match status" value="1"/>
</dbReference>
<accession>A0ABV7STV9</accession>
<evidence type="ECO:0000313" key="1">
    <source>
        <dbReference type="EMBL" id="MFC3579913.1"/>
    </source>
</evidence>